<evidence type="ECO:0000313" key="1">
    <source>
        <dbReference type="EMBL" id="KRX11415.1"/>
    </source>
</evidence>
<sequence length="48" mass="5463">LRLLACHGYFYISVAVCRSPFSLTRNVIAHAEHDCLALNFPIARRSLF</sequence>
<name>A0A0V0RA93_9BILA</name>
<proteinExistence type="predicted"/>
<comment type="caution">
    <text evidence="1">The sequence shown here is derived from an EMBL/GenBank/DDBJ whole genome shotgun (WGS) entry which is preliminary data.</text>
</comment>
<organism evidence="1 2">
    <name type="scientific">Trichinella nelsoni</name>
    <dbReference type="NCBI Taxonomy" id="6336"/>
    <lineage>
        <taxon>Eukaryota</taxon>
        <taxon>Metazoa</taxon>
        <taxon>Ecdysozoa</taxon>
        <taxon>Nematoda</taxon>
        <taxon>Enoplea</taxon>
        <taxon>Dorylaimia</taxon>
        <taxon>Trichinellida</taxon>
        <taxon>Trichinellidae</taxon>
        <taxon>Trichinella</taxon>
    </lineage>
</organism>
<gene>
    <name evidence="1" type="ORF">T07_9643</name>
</gene>
<feature type="non-terminal residue" evidence="1">
    <location>
        <position position="48"/>
    </location>
</feature>
<dbReference type="EMBL" id="JYDL01002286">
    <property type="protein sequence ID" value="KRX11415.1"/>
    <property type="molecule type" value="Genomic_DNA"/>
</dbReference>
<dbReference type="Proteomes" id="UP000054630">
    <property type="component" value="Unassembled WGS sequence"/>
</dbReference>
<dbReference type="AlphaFoldDB" id="A0A0V0RA93"/>
<protein>
    <submittedName>
        <fullName evidence="1">Uncharacterized protein</fullName>
    </submittedName>
</protein>
<keyword evidence="2" id="KW-1185">Reference proteome</keyword>
<accession>A0A0V0RA93</accession>
<reference evidence="1 2" key="1">
    <citation type="submission" date="2015-01" db="EMBL/GenBank/DDBJ databases">
        <title>Evolution of Trichinella species and genotypes.</title>
        <authorList>
            <person name="Korhonen P.K."/>
            <person name="Edoardo P."/>
            <person name="Giuseppe L.R."/>
            <person name="Gasser R.B."/>
        </authorList>
    </citation>
    <scope>NUCLEOTIDE SEQUENCE [LARGE SCALE GENOMIC DNA]</scope>
    <source>
        <strain evidence="1">ISS37</strain>
    </source>
</reference>
<evidence type="ECO:0000313" key="2">
    <source>
        <dbReference type="Proteomes" id="UP000054630"/>
    </source>
</evidence>
<feature type="non-terminal residue" evidence="1">
    <location>
        <position position="1"/>
    </location>
</feature>